<keyword evidence="3" id="KW-1003">Cell membrane</keyword>
<keyword evidence="11" id="KW-1185">Reference proteome</keyword>
<accession>A0A975B8A1</accession>
<dbReference type="Proteomes" id="UP000663720">
    <property type="component" value="Chromosome"/>
</dbReference>
<evidence type="ECO:0000256" key="4">
    <source>
        <dbReference type="ARBA" id="ARBA00022481"/>
    </source>
</evidence>
<protein>
    <submittedName>
        <fullName evidence="10">Prepilin-type N-terminal cleavage/methylation domain-containing protein</fullName>
    </submittedName>
</protein>
<dbReference type="AlphaFoldDB" id="A0A975B8A1"/>
<evidence type="ECO:0000313" key="11">
    <source>
        <dbReference type="Proteomes" id="UP000663720"/>
    </source>
</evidence>
<dbReference type="PANTHER" id="PTHR38779">
    <property type="entry name" value="TYPE II SECRETION SYSTEM PROTEIN I-RELATED"/>
    <property type="match status" value="1"/>
</dbReference>
<keyword evidence="7 9" id="KW-1133">Transmembrane helix</keyword>
<comment type="similarity">
    <text evidence="2">Belongs to the GSP I family.</text>
</comment>
<dbReference type="PROSITE" id="PS00409">
    <property type="entry name" value="PROKAR_NTER_METHYL"/>
    <property type="match status" value="1"/>
</dbReference>
<evidence type="ECO:0000256" key="3">
    <source>
        <dbReference type="ARBA" id="ARBA00022475"/>
    </source>
</evidence>
<reference evidence="10" key="1">
    <citation type="journal article" date="2021" name="Microb. Physiol.">
        <title>Proteogenomic Insights into the Physiology of Marine, Sulfate-Reducing, Filamentous Desulfonema limicola and Desulfonema magnum.</title>
        <authorList>
            <person name="Schnaars V."/>
            <person name="Wohlbrand L."/>
            <person name="Scheve S."/>
            <person name="Hinrichs C."/>
            <person name="Reinhardt R."/>
            <person name="Rabus R."/>
        </authorList>
    </citation>
    <scope>NUCLEOTIDE SEQUENCE</scope>
    <source>
        <strain evidence="10">5ac10</strain>
    </source>
</reference>
<evidence type="ECO:0000256" key="8">
    <source>
        <dbReference type="ARBA" id="ARBA00023136"/>
    </source>
</evidence>
<keyword evidence="8 9" id="KW-0472">Membrane</keyword>
<dbReference type="InterPro" id="IPR010052">
    <property type="entry name" value="T2SS_protein-GspI"/>
</dbReference>
<evidence type="ECO:0000256" key="5">
    <source>
        <dbReference type="ARBA" id="ARBA00022519"/>
    </source>
</evidence>
<dbReference type="GO" id="GO:0015628">
    <property type="term" value="P:protein secretion by the type II secretion system"/>
    <property type="evidence" value="ECO:0007669"/>
    <property type="project" value="InterPro"/>
</dbReference>
<feature type="transmembrane region" description="Helical" evidence="9">
    <location>
        <begin position="12"/>
        <end position="34"/>
    </location>
</feature>
<dbReference type="KEGG" id="dli:dnl_29290"/>
<organism evidence="10 11">
    <name type="scientific">Desulfonema limicola</name>
    <dbReference type="NCBI Taxonomy" id="45656"/>
    <lineage>
        <taxon>Bacteria</taxon>
        <taxon>Pseudomonadati</taxon>
        <taxon>Thermodesulfobacteriota</taxon>
        <taxon>Desulfobacteria</taxon>
        <taxon>Desulfobacterales</taxon>
        <taxon>Desulfococcaceae</taxon>
        <taxon>Desulfonema</taxon>
    </lineage>
</organism>
<proteinExistence type="inferred from homology"/>
<dbReference type="Pfam" id="PF07963">
    <property type="entry name" value="N_methyl"/>
    <property type="match status" value="1"/>
</dbReference>
<evidence type="ECO:0000256" key="2">
    <source>
        <dbReference type="ARBA" id="ARBA00008358"/>
    </source>
</evidence>
<keyword evidence="6 9" id="KW-0812">Transmembrane</keyword>
<evidence type="ECO:0000313" key="10">
    <source>
        <dbReference type="EMBL" id="QTA80619.1"/>
    </source>
</evidence>
<dbReference type="PANTHER" id="PTHR38779:SF2">
    <property type="entry name" value="TYPE II SECRETION SYSTEM PROTEIN I-RELATED"/>
    <property type="match status" value="1"/>
</dbReference>
<keyword evidence="5" id="KW-0997">Cell inner membrane</keyword>
<dbReference type="EMBL" id="CP061799">
    <property type="protein sequence ID" value="QTA80619.1"/>
    <property type="molecule type" value="Genomic_DNA"/>
</dbReference>
<evidence type="ECO:0000256" key="1">
    <source>
        <dbReference type="ARBA" id="ARBA00004377"/>
    </source>
</evidence>
<dbReference type="RefSeq" id="WP_207692252.1">
    <property type="nucleotide sequence ID" value="NZ_CP061799.1"/>
</dbReference>
<evidence type="ECO:0000256" key="7">
    <source>
        <dbReference type="ARBA" id="ARBA00022989"/>
    </source>
</evidence>
<sequence length="140" mass="15900">MKKKNKNNKGFTLIETMTAMIILAVSLTVILELFSGGLKSARLSDEYTRAIFHAKEKMEEILLADKLTDLESEGEFEDGFKWAVNITLPLAEEIEENEQIKKSDKHLFNIHVSVSWNDGSGTRQFEISTIHIAEKNQEIS</sequence>
<name>A0A975B8A1_9BACT</name>
<gene>
    <name evidence="10" type="ORF">dnl_29290</name>
</gene>
<evidence type="ECO:0000256" key="6">
    <source>
        <dbReference type="ARBA" id="ARBA00022692"/>
    </source>
</evidence>
<dbReference type="GO" id="GO:0015627">
    <property type="term" value="C:type II protein secretion system complex"/>
    <property type="evidence" value="ECO:0007669"/>
    <property type="project" value="InterPro"/>
</dbReference>
<keyword evidence="4" id="KW-0488">Methylation</keyword>
<dbReference type="GO" id="GO:0005886">
    <property type="term" value="C:plasma membrane"/>
    <property type="evidence" value="ECO:0007669"/>
    <property type="project" value="UniProtKB-SubCell"/>
</dbReference>
<dbReference type="NCBIfam" id="TIGR02532">
    <property type="entry name" value="IV_pilin_GFxxxE"/>
    <property type="match status" value="1"/>
</dbReference>
<evidence type="ECO:0000256" key="9">
    <source>
        <dbReference type="SAM" id="Phobius"/>
    </source>
</evidence>
<dbReference type="InterPro" id="IPR012902">
    <property type="entry name" value="N_methyl_site"/>
</dbReference>
<comment type="subcellular location">
    <subcellularLocation>
        <location evidence="1">Cell inner membrane</location>
        <topology evidence="1">Single-pass membrane protein</topology>
    </subcellularLocation>
</comment>